<evidence type="ECO:0000313" key="3">
    <source>
        <dbReference type="Proteomes" id="UP000272464"/>
    </source>
</evidence>
<name>A0A433XH89_9BACL</name>
<evidence type="ECO:0000313" key="2">
    <source>
        <dbReference type="EMBL" id="RUT33433.1"/>
    </source>
</evidence>
<feature type="transmembrane region" description="Helical" evidence="1">
    <location>
        <begin position="145"/>
        <end position="169"/>
    </location>
</feature>
<gene>
    <name evidence="2" type="ORF">EJP77_07225</name>
</gene>
<keyword evidence="1" id="KW-0472">Membrane</keyword>
<feature type="transmembrane region" description="Helical" evidence="1">
    <location>
        <begin position="526"/>
        <end position="547"/>
    </location>
</feature>
<evidence type="ECO:0000256" key="1">
    <source>
        <dbReference type="SAM" id="Phobius"/>
    </source>
</evidence>
<accession>A0A433XH89</accession>
<feature type="transmembrane region" description="Helical" evidence="1">
    <location>
        <begin position="388"/>
        <end position="406"/>
    </location>
</feature>
<dbReference type="AlphaFoldDB" id="A0A433XH89"/>
<organism evidence="2 3">
    <name type="scientific">Paenibacillus zeisoli</name>
    <dbReference type="NCBI Taxonomy" id="2496267"/>
    <lineage>
        <taxon>Bacteria</taxon>
        <taxon>Bacillati</taxon>
        <taxon>Bacillota</taxon>
        <taxon>Bacilli</taxon>
        <taxon>Bacillales</taxon>
        <taxon>Paenibacillaceae</taxon>
        <taxon>Paenibacillus</taxon>
    </lineage>
</organism>
<feature type="transmembrane region" description="Helical" evidence="1">
    <location>
        <begin position="213"/>
        <end position="232"/>
    </location>
</feature>
<proteinExistence type="predicted"/>
<feature type="transmembrane region" description="Helical" evidence="1">
    <location>
        <begin position="175"/>
        <end position="201"/>
    </location>
</feature>
<dbReference type="OrthoDB" id="2659138at2"/>
<reference evidence="2 3" key="1">
    <citation type="submission" date="2018-12" db="EMBL/GenBank/DDBJ databases">
        <authorList>
            <person name="Sun L."/>
            <person name="Chen Z."/>
        </authorList>
    </citation>
    <scope>NUCLEOTIDE SEQUENCE [LARGE SCALE GENOMIC DNA]</scope>
    <source>
        <strain evidence="2 3">3-5-3</strain>
    </source>
</reference>
<sequence>MIESRILKGLDLFRGGFEKAGVDYPMMRSILQIKLIMDGRRVPTIVAGGNSRKKRQTSLGLTYVEEGNSFIRSLWLYALMGLMLVPIVLYGDNYIFQMSIVFGIMMFLVMTSLISDFSSVLLDIRDKTILFTKPVNRKTINMAKLIHILIYMFFVTGTLAAPSLIAGLVDHGVLFFLIFLVETILMDVLIVVLTAVLYFFVLKFFDGEKLKDMINYVQIALSIAITIGYQLVSRLFNLVNLTGHFQPKWWHIFLPPLWFGSPFETLLHGTRQSHYLIFTMLVIVVPVLMLFIYIRMMPAFERNLQKLSDQSVRAGRAGGRLTDLIAKWVSGSREEETFFRFAAKMMSTERDFKLKVYPTLGFSIIFPFIFFFLDFHEGGLQGIASSRMYLFIYFCALLVPTVVMMLKYSGQYKGAWIYQIAPISHTAPIYKGTLKAFLARLLIPMFILESIIFLAIFGVRILPDLLDVLLMLPLYTLISFMVLRKALPFSEAFEATQQKEAMLTIPLMLILGVFAGIHYLSTEIPYGVYIYMGLLLVLNVAGWKTVFRRTSSSQLTSGQEVDG</sequence>
<dbReference type="EMBL" id="RZNX01000002">
    <property type="protein sequence ID" value="RUT33433.1"/>
    <property type="molecule type" value="Genomic_DNA"/>
</dbReference>
<dbReference type="RefSeq" id="WP_127198548.1">
    <property type="nucleotide sequence ID" value="NZ_RZNX01000002.1"/>
</dbReference>
<feature type="transmembrane region" description="Helical" evidence="1">
    <location>
        <begin position="354"/>
        <end position="373"/>
    </location>
</feature>
<dbReference type="Proteomes" id="UP000272464">
    <property type="component" value="Unassembled WGS sequence"/>
</dbReference>
<feature type="transmembrane region" description="Helical" evidence="1">
    <location>
        <begin position="503"/>
        <end position="520"/>
    </location>
</feature>
<keyword evidence="3" id="KW-1185">Reference proteome</keyword>
<feature type="transmembrane region" description="Helical" evidence="1">
    <location>
        <begin position="465"/>
        <end position="483"/>
    </location>
</feature>
<feature type="transmembrane region" description="Helical" evidence="1">
    <location>
        <begin position="97"/>
        <end position="124"/>
    </location>
</feature>
<feature type="transmembrane region" description="Helical" evidence="1">
    <location>
        <begin position="74"/>
        <end position="91"/>
    </location>
</feature>
<comment type="caution">
    <text evidence="2">The sequence shown here is derived from an EMBL/GenBank/DDBJ whole genome shotgun (WGS) entry which is preliminary data.</text>
</comment>
<protein>
    <submittedName>
        <fullName evidence="2">Uncharacterized protein</fullName>
    </submittedName>
</protein>
<feature type="transmembrane region" description="Helical" evidence="1">
    <location>
        <begin position="437"/>
        <end position="459"/>
    </location>
</feature>
<keyword evidence="1" id="KW-0812">Transmembrane</keyword>
<feature type="transmembrane region" description="Helical" evidence="1">
    <location>
        <begin position="275"/>
        <end position="294"/>
    </location>
</feature>
<keyword evidence="1" id="KW-1133">Transmembrane helix</keyword>